<dbReference type="SUPFAM" id="SSF69754">
    <property type="entry name" value="Ribosome binding protein Y (YfiA homologue)"/>
    <property type="match status" value="1"/>
</dbReference>
<accession>A0A2U3KEB1</accession>
<dbReference type="InterPro" id="IPR013324">
    <property type="entry name" value="RNA_pol_sigma_r3/r4-like"/>
</dbReference>
<dbReference type="Gene3D" id="1.20.140.160">
    <property type="match status" value="1"/>
</dbReference>
<reference evidence="2" key="1">
    <citation type="submission" date="2018-02" db="EMBL/GenBank/DDBJ databases">
        <authorList>
            <person name="Hausmann B."/>
        </authorList>
    </citation>
    <scope>NUCLEOTIDE SEQUENCE [LARGE SCALE GENOMIC DNA]</scope>
    <source>
        <strain evidence="2">Peat soil MAG SbA1</strain>
    </source>
</reference>
<dbReference type="Gene3D" id="3.30.160.100">
    <property type="entry name" value="Ribosome hibernation promotion factor-like"/>
    <property type="match status" value="1"/>
</dbReference>
<gene>
    <name evidence="1" type="ORF">SBA1_190019</name>
</gene>
<dbReference type="InterPro" id="IPR036567">
    <property type="entry name" value="RHF-like"/>
</dbReference>
<name>A0A2U3KEB1_9BACT</name>
<protein>
    <submittedName>
        <fullName evidence="1">Sigma-24, ECF subfamily</fullName>
    </submittedName>
</protein>
<dbReference type="AlphaFoldDB" id="A0A2U3KEB1"/>
<evidence type="ECO:0000313" key="2">
    <source>
        <dbReference type="Proteomes" id="UP000238701"/>
    </source>
</evidence>
<dbReference type="Proteomes" id="UP000238701">
    <property type="component" value="Unassembled WGS sequence"/>
</dbReference>
<proteinExistence type="predicted"/>
<dbReference type="SUPFAM" id="SSF88659">
    <property type="entry name" value="Sigma3 and sigma4 domains of RNA polymerase sigma factors"/>
    <property type="match status" value="1"/>
</dbReference>
<evidence type="ECO:0000313" key="1">
    <source>
        <dbReference type="EMBL" id="SPF37887.1"/>
    </source>
</evidence>
<sequence length="350" mass="38885">MNVHVSYRVQKTPSVEKDIQYQIEKLRKRLQVFRPELIHLKGVVEEVSAREGTSVSLNLRLPSGQLAVQTSAPTAAAAVKSAFEDLLEQVNKHKEILRSSHKWQRGRRGDSARPGITVSEVPFEQTLAAVYPPMVSADDIRSYVNVNLARLERFVEREIYFREALEAVPPDTLIKDEVIDETIAAALGNGQEKPERLALEPWLYRLALQALDELSRTDESNSNAVCLEESTRRRNVKASDEAELQFHQPDESITGETVIPDARVATPEQILASDEMLRLIASALRDVGSGPREAFILHAIEGFTVDEITVITGHPADRVFQFISAAREHLRSAPGLAGEFRARLAPTGAA</sequence>
<dbReference type="OrthoDB" id="192021at2"/>
<dbReference type="EMBL" id="OMOD01000101">
    <property type="protein sequence ID" value="SPF37887.1"/>
    <property type="molecule type" value="Genomic_DNA"/>
</dbReference>
<organism evidence="1 2">
    <name type="scientific">Candidatus Sulfotelmatobacter kueseliae</name>
    <dbReference type="NCBI Taxonomy" id="2042962"/>
    <lineage>
        <taxon>Bacteria</taxon>
        <taxon>Pseudomonadati</taxon>
        <taxon>Acidobacteriota</taxon>
        <taxon>Terriglobia</taxon>
        <taxon>Terriglobales</taxon>
        <taxon>Candidatus Korobacteraceae</taxon>
        <taxon>Candidatus Sulfotelmatobacter</taxon>
    </lineage>
</organism>